<dbReference type="Gene3D" id="1.20.120.450">
    <property type="entry name" value="dinb family like domain"/>
    <property type="match status" value="1"/>
</dbReference>
<proteinExistence type="predicted"/>
<dbReference type="Pfam" id="PF11716">
    <property type="entry name" value="MDMPI_N"/>
    <property type="match status" value="1"/>
</dbReference>
<dbReference type="SUPFAM" id="SSF55718">
    <property type="entry name" value="SCP-like"/>
    <property type="match status" value="1"/>
</dbReference>
<evidence type="ECO:0000313" key="2">
    <source>
        <dbReference type="EMBL" id="GGK32829.1"/>
    </source>
</evidence>
<dbReference type="GO" id="GO:0046872">
    <property type="term" value="F:metal ion binding"/>
    <property type="evidence" value="ECO:0007669"/>
    <property type="project" value="InterPro"/>
</dbReference>
<dbReference type="RefSeq" id="WP_189114644.1">
    <property type="nucleotide sequence ID" value="NZ_BMQC01000008.1"/>
</dbReference>
<evidence type="ECO:0000259" key="1">
    <source>
        <dbReference type="Pfam" id="PF11716"/>
    </source>
</evidence>
<dbReference type="InterPro" id="IPR024344">
    <property type="entry name" value="MDMPI_metal-binding"/>
</dbReference>
<keyword evidence="3" id="KW-1185">Reference proteome</keyword>
<protein>
    <submittedName>
        <fullName evidence="2">Maleylpyruvate isomerase</fullName>
    </submittedName>
</protein>
<reference evidence="2" key="2">
    <citation type="submission" date="2020-09" db="EMBL/GenBank/DDBJ databases">
        <authorList>
            <person name="Sun Q."/>
            <person name="Ohkuma M."/>
        </authorList>
    </citation>
    <scope>NUCLEOTIDE SEQUENCE</scope>
    <source>
        <strain evidence="2">JCM 3091</strain>
    </source>
</reference>
<dbReference type="NCBIfam" id="TIGR03083">
    <property type="entry name" value="maleylpyruvate isomerase family mycothiol-dependent enzyme"/>
    <property type="match status" value="1"/>
</dbReference>
<organism evidence="2 3">
    <name type="scientific">Pilimelia terevasa</name>
    <dbReference type="NCBI Taxonomy" id="53372"/>
    <lineage>
        <taxon>Bacteria</taxon>
        <taxon>Bacillati</taxon>
        <taxon>Actinomycetota</taxon>
        <taxon>Actinomycetes</taxon>
        <taxon>Micromonosporales</taxon>
        <taxon>Micromonosporaceae</taxon>
        <taxon>Pilimelia</taxon>
    </lineage>
</organism>
<keyword evidence="2" id="KW-0413">Isomerase</keyword>
<feature type="domain" description="Mycothiol-dependent maleylpyruvate isomerase metal-binding" evidence="1">
    <location>
        <begin position="18"/>
        <end position="154"/>
    </location>
</feature>
<evidence type="ECO:0000313" key="3">
    <source>
        <dbReference type="Proteomes" id="UP000662200"/>
    </source>
</evidence>
<dbReference type="InterPro" id="IPR036527">
    <property type="entry name" value="SCP2_sterol-bd_dom_sf"/>
</dbReference>
<accession>A0A8J3BRE5</accession>
<name>A0A8J3BRE5_9ACTN</name>
<dbReference type="Proteomes" id="UP000662200">
    <property type="component" value="Unassembled WGS sequence"/>
</dbReference>
<dbReference type="Gene3D" id="3.30.1050.20">
    <property type="match status" value="1"/>
</dbReference>
<sequence>MAIHSERAVATAWLCALDDATSRLLGAAAALGEGDARRPSLLPGWSRAHVLTHLARGADSRVRLLTAARTGADIPQYTSGQDREREIAHGANRPLAAIRADLAASAARLRRAVLAHPADRWDRYVRWLGGVHRPARAVLPSRLRELEIHHVDLAVAYTPRHWAPSFVHQELADTAAALRRGGALADLLLHATDTGQRLPLGRRPLRTVRATSPTLLMWLAGRPTATTLHVHPPGPLPAPPAWR</sequence>
<comment type="caution">
    <text evidence="2">The sequence shown here is derived from an EMBL/GenBank/DDBJ whole genome shotgun (WGS) entry which is preliminary data.</text>
</comment>
<reference evidence="2" key="1">
    <citation type="journal article" date="2014" name="Int. J. Syst. Evol. Microbiol.">
        <title>Complete genome sequence of Corynebacterium casei LMG S-19264T (=DSM 44701T), isolated from a smear-ripened cheese.</title>
        <authorList>
            <consortium name="US DOE Joint Genome Institute (JGI-PGF)"/>
            <person name="Walter F."/>
            <person name="Albersmeier A."/>
            <person name="Kalinowski J."/>
            <person name="Ruckert C."/>
        </authorList>
    </citation>
    <scope>NUCLEOTIDE SEQUENCE</scope>
    <source>
        <strain evidence="2">JCM 3091</strain>
    </source>
</reference>
<dbReference type="InterPro" id="IPR034660">
    <property type="entry name" value="DinB/YfiT-like"/>
</dbReference>
<gene>
    <name evidence="2" type="ORF">GCM10010124_27000</name>
</gene>
<dbReference type="AlphaFoldDB" id="A0A8J3BRE5"/>
<dbReference type="InterPro" id="IPR017517">
    <property type="entry name" value="Maleyloyr_isom"/>
</dbReference>
<dbReference type="SUPFAM" id="SSF109854">
    <property type="entry name" value="DinB/YfiT-like putative metalloenzymes"/>
    <property type="match status" value="1"/>
</dbReference>
<dbReference type="GO" id="GO:0016853">
    <property type="term" value="F:isomerase activity"/>
    <property type="evidence" value="ECO:0007669"/>
    <property type="project" value="UniProtKB-KW"/>
</dbReference>
<dbReference type="EMBL" id="BMQC01000008">
    <property type="protein sequence ID" value="GGK32829.1"/>
    <property type="molecule type" value="Genomic_DNA"/>
</dbReference>